<dbReference type="AlphaFoldDB" id="A0A2W5VFZ9"/>
<organism evidence="3 4">
    <name type="scientific">Caulobacter segnis</name>
    <dbReference type="NCBI Taxonomy" id="88688"/>
    <lineage>
        <taxon>Bacteria</taxon>
        <taxon>Pseudomonadati</taxon>
        <taxon>Pseudomonadota</taxon>
        <taxon>Alphaproteobacteria</taxon>
        <taxon>Caulobacterales</taxon>
        <taxon>Caulobacteraceae</taxon>
        <taxon>Caulobacter</taxon>
    </lineage>
</organism>
<evidence type="ECO:0000256" key="2">
    <source>
        <dbReference type="ARBA" id="ARBA00022649"/>
    </source>
</evidence>
<protein>
    <submittedName>
        <fullName evidence="3">Type II toxin-antitoxin system mRNA interferase toxin, RelE/StbE family</fullName>
    </submittedName>
</protein>
<comment type="caution">
    <text evidence="3">The sequence shown here is derived from an EMBL/GenBank/DDBJ whole genome shotgun (WGS) entry which is preliminary data.</text>
</comment>
<accession>A0A2W5VFZ9</accession>
<dbReference type="Pfam" id="PF05016">
    <property type="entry name" value="ParE_toxin"/>
    <property type="match status" value="1"/>
</dbReference>
<gene>
    <name evidence="3" type="ORF">DI526_00370</name>
</gene>
<evidence type="ECO:0000313" key="4">
    <source>
        <dbReference type="Proteomes" id="UP000249393"/>
    </source>
</evidence>
<dbReference type="InterPro" id="IPR007712">
    <property type="entry name" value="RelE/ParE_toxin"/>
</dbReference>
<comment type="similarity">
    <text evidence="1">Belongs to the RelE toxin family.</text>
</comment>
<dbReference type="Proteomes" id="UP000249393">
    <property type="component" value="Unassembled WGS sequence"/>
</dbReference>
<dbReference type="RefSeq" id="WP_304272662.1">
    <property type="nucleotide sequence ID" value="NZ_QFQZ01000001.1"/>
</dbReference>
<evidence type="ECO:0000256" key="1">
    <source>
        <dbReference type="ARBA" id="ARBA00006226"/>
    </source>
</evidence>
<proteinExistence type="inferred from homology"/>
<reference evidence="3 4" key="1">
    <citation type="submission" date="2017-08" db="EMBL/GenBank/DDBJ databases">
        <title>Infants hospitalized years apart are colonized by the same room-sourced microbial strains.</title>
        <authorList>
            <person name="Brooks B."/>
            <person name="Olm M.R."/>
            <person name="Firek B.A."/>
            <person name="Baker R."/>
            <person name="Thomas B.C."/>
            <person name="Morowitz M.J."/>
            <person name="Banfield J.F."/>
        </authorList>
    </citation>
    <scope>NUCLEOTIDE SEQUENCE [LARGE SCALE GENOMIC DNA]</scope>
    <source>
        <strain evidence="3">S2_003_000_R2_4</strain>
    </source>
</reference>
<sequence length="94" mass="10779">MKVRWTATARLDRLEIMDHIASHSPRAALRMDQLFSDAAAALAEFPLRGRPGLVAGTREVFPHETYRLVYELDGDTVWILTLLHTARRWPAPRE</sequence>
<keyword evidence="2" id="KW-1277">Toxin-antitoxin system</keyword>
<evidence type="ECO:0000313" key="3">
    <source>
        <dbReference type="EMBL" id="PZR37387.1"/>
    </source>
</evidence>
<name>A0A2W5VFZ9_9CAUL</name>
<dbReference type="InterPro" id="IPR035093">
    <property type="entry name" value="RelE/ParE_toxin_dom_sf"/>
</dbReference>
<dbReference type="PANTHER" id="PTHR33755">
    <property type="entry name" value="TOXIN PARE1-RELATED"/>
    <property type="match status" value="1"/>
</dbReference>
<dbReference type="EMBL" id="QFQZ01000001">
    <property type="protein sequence ID" value="PZR37387.1"/>
    <property type="molecule type" value="Genomic_DNA"/>
</dbReference>
<dbReference type="InterPro" id="IPR051803">
    <property type="entry name" value="TA_system_RelE-like_toxin"/>
</dbReference>
<dbReference type="Gene3D" id="3.30.2310.20">
    <property type="entry name" value="RelE-like"/>
    <property type="match status" value="1"/>
</dbReference>